<dbReference type="Proteomes" id="UP000694568">
    <property type="component" value="Unplaced"/>
</dbReference>
<dbReference type="GO" id="GO:0099106">
    <property type="term" value="F:ion channel regulator activity"/>
    <property type="evidence" value="ECO:0007669"/>
    <property type="project" value="InterPro"/>
</dbReference>
<evidence type="ECO:0000256" key="3">
    <source>
        <dbReference type="ARBA" id="ARBA00022448"/>
    </source>
</evidence>
<dbReference type="Pfam" id="PF02038">
    <property type="entry name" value="ATP1G1_PLM_MAT8"/>
    <property type="match status" value="1"/>
</dbReference>
<evidence type="ECO:0000256" key="6">
    <source>
        <dbReference type="ARBA" id="ARBA00023136"/>
    </source>
</evidence>
<proteinExistence type="inferred from homology"/>
<organism evidence="8 9">
    <name type="scientific">Sander lucioperca</name>
    <name type="common">Pike-perch</name>
    <name type="synonym">Perca lucioperca</name>
    <dbReference type="NCBI Taxonomy" id="283035"/>
    <lineage>
        <taxon>Eukaryota</taxon>
        <taxon>Metazoa</taxon>
        <taxon>Chordata</taxon>
        <taxon>Craniata</taxon>
        <taxon>Vertebrata</taxon>
        <taxon>Euteleostomi</taxon>
        <taxon>Actinopterygii</taxon>
        <taxon>Neopterygii</taxon>
        <taxon>Teleostei</taxon>
        <taxon>Neoteleostei</taxon>
        <taxon>Acanthomorphata</taxon>
        <taxon>Eupercaria</taxon>
        <taxon>Perciformes</taxon>
        <taxon>Percoidei</taxon>
        <taxon>Percidae</taxon>
        <taxon>Luciopercinae</taxon>
        <taxon>Sander</taxon>
    </lineage>
</organism>
<protein>
    <recommendedName>
        <fullName evidence="7">FXYD domain-containing ion transport regulator</fullName>
    </recommendedName>
</protein>
<evidence type="ECO:0000256" key="5">
    <source>
        <dbReference type="ARBA" id="ARBA00023065"/>
    </source>
</evidence>
<dbReference type="AlphaFoldDB" id="A0A8C9X412"/>
<keyword evidence="6 7" id="KW-0472">Membrane</keyword>
<sequence>MTLTSSNIELDFKRRITIFLKNSVGPLTVCIKDNFHSTKLTFHLSDFLAVLFTLFMETEANYESLRIGGLVVAGLLFAGGLGVLLRKKVEVHNSEI</sequence>
<keyword evidence="7" id="KW-1133">Transmembrane helix</keyword>
<evidence type="ECO:0000256" key="7">
    <source>
        <dbReference type="RuleBase" id="RU364131"/>
    </source>
</evidence>
<evidence type="ECO:0000256" key="4">
    <source>
        <dbReference type="ARBA" id="ARBA00022692"/>
    </source>
</evidence>
<evidence type="ECO:0000256" key="1">
    <source>
        <dbReference type="ARBA" id="ARBA00004167"/>
    </source>
</evidence>
<dbReference type="GeneTree" id="ENSGT01030000235509"/>
<name>A0A8C9X412_SANLU</name>
<dbReference type="GO" id="GO:0043269">
    <property type="term" value="P:regulation of monoatomic ion transport"/>
    <property type="evidence" value="ECO:0007669"/>
    <property type="project" value="InterPro"/>
</dbReference>
<reference evidence="8" key="2">
    <citation type="submission" date="2025-09" db="UniProtKB">
        <authorList>
            <consortium name="Ensembl"/>
        </authorList>
    </citation>
    <scope>IDENTIFICATION</scope>
</reference>
<comment type="subcellular location">
    <subcellularLocation>
        <location evidence="1">Membrane</location>
        <topology evidence="1">Single-pass membrane protein</topology>
    </subcellularLocation>
</comment>
<keyword evidence="3 7" id="KW-0813">Transport</keyword>
<accession>A0A8C9X412</accession>
<keyword evidence="9" id="KW-1185">Reference proteome</keyword>
<keyword evidence="4 7" id="KW-0812">Transmembrane</keyword>
<dbReference type="Ensembl" id="ENSSLUT00000003654.1">
    <property type="protein sequence ID" value="ENSSLUP00000003542.1"/>
    <property type="gene ID" value="ENSSLUG00000001547.1"/>
</dbReference>
<evidence type="ECO:0000256" key="2">
    <source>
        <dbReference type="ARBA" id="ARBA00005948"/>
    </source>
</evidence>
<dbReference type="InterPro" id="IPR000272">
    <property type="entry name" value="Ion-transport_regulator_FXYD"/>
</dbReference>
<evidence type="ECO:0000313" key="9">
    <source>
        <dbReference type="Proteomes" id="UP000694568"/>
    </source>
</evidence>
<evidence type="ECO:0000313" key="8">
    <source>
        <dbReference type="Ensembl" id="ENSSLUP00000003542.1"/>
    </source>
</evidence>
<dbReference type="GO" id="GO:0016020">
    <property type="term" value="C:membrane"/>
    <property type="evidence" value="ECO:0007669"/>
    <property type="project" value="UniProtKB-SubCell"/>
</dbReference>
<feature type="transmembrane region" description="Helical" evidence="7">
    <location>
        <begin position="65"/>
        <end position="85"/>
    </location>
</feature>
<dbReference type="GO" id="GO:0006811">
    <property type="term" value="P:monoatomic ion transport"/>
    <property type="evidence" value="ECO:0007669"/>
    <property type="project" value="UniProtKB-KW"/>
</dbReference>
<keyword evidence="5 7" id="KW-0406">Ion transport</keyword>
<dbReference type="Gene3D" id="1.20.5.780">
    <property type="entry name" value="Single helix bin"/>
    <property type="match status" value="1"/>
</dbReference>
<reference evidence="8" key="1">
    <citation type="submission" date="2025-08" db="UniProtKB">
        <authorList>
            <consortium name="Ensembl"/>
        </authorList>
    </citation>
    <scope>IDENTIFICATION</scope>
</reference>
<comment type="similarity">
    <text evidence="2 7">Belongs to the FXYD family.</text>
</comment>